<dbReference type="SMART" id="SM00320">
    <property type="entry name" value="WD40"/>
    <property type="match status" value="3"/>
</dbReference>
<dbReference type="EMBL" id="HBUE01151373">
    <property type="protein sequence ID" value="CAG6505411.1"/>
    <property type="molecule type" value="Transcribed_RNA"/>
</dbReference>
<protein>
    <submittedName>
        <fullName evidence="4">Protein valois</fullName>
    </submittedName>
</protein>
<dbReference type="AlphaFoldDB" id="A0A8D8D9I4"/>
<dbReference type="EMBL" id="HBUE01256378">
    <property type="protein sequence ID" value="CAG6556715.1"/>
    <property type="molecule type" value="Transcribed_RNA"/>
</dbReference>
<feature type="repeat" description="WD" evidence="3">
    <location>
        <begin position="198"/>
        <end position="240"/>
    </location>
</feature>
<accession>A0A8D8D9I4</accession>
<dbReference type="InterPro" id="IPR036322">
    <property type="entry name" value="WD40_repeat_dom_sf"/>
</dbReference>
<reference evidence="4" key="1">
    <citation type="submission" date="2021-05" db="EMBL/GenBank/DDBJ databases">
        <authorList>
            <person name="Alioto T."/>
            <person name="Alioto T."/>
            <person name="Gomez Garrido J."/>
        </authorList>
    </citation>
    <scope>NUCLEOTIDE SEQUENCE</scope>
</reference>
<name>A0A8D8D9I4_CULPI</name>
<dbReference type="PANTHER" id="PTHR46853">
    <property type="entry name" value="METHYLOSOME PROTEIN 50"/>
    <property type="match status" value="1"/>
</dbReference>
<dbReference type="Gene3D" id="2.130.10.10">
    <property type="entry name" value="YVTN repeat-like/Quinoprotein amine dehydrogenase"/>
    <property type="match status" value="1"/>
</dbReference>
<dbReference type="InterPro" id="IPR052139">
    <property type="entry name" value="Methylosome_Comp_WDR77"/>
</dbReference>
<dbReference type="Pfam" id="PF00400">
    <property type="entry name" value="WD40"/>
    <property type="match status" value="2"/>
</dbReference>
<evidence type="ECO:0000313" key="4">
    <source>
        <dbReference type="EMBL" id="CAG6505416.1"/>
    </source>
</evidence>
<feature type="repeat" description="WD" evidence="3">
    <location>
        <begin position="166"/>
        <end position="185"/>
    </location>
</feature>
<dbReference type="InterPro" id="IPR001680">
    <property type="entry name" value="WD40_rpt"/>
</dbReference>
<dbReference type="SUPFAM" id="SSF50978">
    <property type="entry name" value="WD40 repeat-like"/>
    <property type="match status" value="1"/>
</dbReference>
<evidence type="ECO:0000256" key="2">
    <source>
        <dbReference type="ARBA" id="ARBA00022490"/>
    </source>
</evidence>
<dbReference type="EMBL" id="HBUE01256374">
    <property type="protein sequence ID" value="CAG6556710.1"/>
    <property type="molecule type" value="Transcribed_RNA"/>
</dbReference>
<evidence type="ECO:0000256" key="3">
    <source>
        <dbReference type="PROSITE-ProRule" id="PRU00221"/>
    </source>
</evidence>
<proteinExistence type="predicted"/>
<comment type="subcellular location">
    <subcellularLocation>
        <location evidence="1">Cytoplasm</location>
    </subcellularLocation>
</comment>
<keyword evidence="2" id="KW-0963">Cytoplasm</keyword>
<sequence length="366" mass="41078">MDYSQRMNMIDMFTDPPEYRPPATVEEMAGSVDYPNLNSQQYRMTRKTSAPTVLNPCLELAARNSAGQVILVGNNYMGRRWESSFYGWENAADVPDQSKACFKRQCRYSITALQFTQDPNLFLLGSDKGSVELWSTRNPARGDGYSLYQVDVQSEHIEAVSAMDLFHGDENKLVTGSHDGCIKVWLYGADLASITTMTNAHTDEITALTTNRNELSTFASTSLDRSALLWDLRKPRPATALFAKHQFAFTTAYWTTTDEANGIVALGDAAGSVNFVDTRQPNVFLHSAKVFNKKIHKISFDGTRFAVIGNTNRAKFYEGGQFDLLHESTPPAPDYLRDVLWDKPAEGHMGACWLVGWNTFVRRVEF</sequence>
<organism evidence="4">
    <name type="scientific">Culex pipiens</name>
    <name type="common">House mosquito</name>
    <dbReference type="NCBI Taxonomy" id="7175"/>
    <lineage>
        <taxon>Eukaryota</taxon>
        <taxon>Metazoa</taxon>
        <taxon>Ecdysozoa</taxon>
        <taxon>Arthropoda</taxon>
        <taxon>Hexapoda</taxon>
        <taxon>Insecta</taxon>
        <taxon>Pterygota</taxon>
        <taxon>Neoptera</taxon>
        <taxon>Endopterygota</taxon>
        <taxon>Diptera</taxon>
        <taxon>Nematocera</taxon>
        <taxon>Culicoidea</taxon>
        <taxon>Culicidae</taxon>
        <taxon>Culicinae</taxon>
        <taxon>Culicini</taxon>
        <taxon>Culex</taxon>
        <taxon>Culex</taxon>
    </lineage>
</organism>
<keyword evidence="3" id="KW-0853">WD repeat</keyword>
<evidence type="ECO:0000256" key="1">
    <source>
        <dbReference type="ARBA" id="ARBA00004496"/>
    </source>
</evidence>
<dbReference type="PROSITE" id="PS50082">
    <property type="entry name" value="WD_REPEATS_2"/>
    <property type="match status" value="2"/>
</dbReference>
<dbReference type="GO" id="GO:0007309">
    <property type="term" value="P:oocyte axis specification"/>
    <property type="evidence" value="ECO:0007669"/>
    <property type="project" value="TreeGrafter"/>
</dbReference>
<dbReference type="InterPro" id="IPR015943">
    <property type="entry name" value="WD40/YVTN_repeat-like_dom_sf"/>
</dbReference>
<dbReference type="PANTHER" id="PTHR46853:SF1">
    <property type="entry name" value="METHYLOSOME PROTEIN 50"/>
    <property type="match status" value="1"/>
</dbReference>
<dbReference type="GO" id="GO:0034709">
    <property type="term" value="C:methylosome"/>
    <property type="evidence" value="ECO:0007669"/>
    <property type="project" value="TreeGrafter"/>
</dbReference>
<dbReference type="EMBL" id="HBUE01151377">
    <property type="protein sequence ID" value="CAG6505416.1"/>
    <property type="molecule type" value="Transcribed_RNA"/>
</dbReference>